<sequence length="112" mass="10991">MSHIRALPRSLTAFAIAALPAVASVALLTVGGASTSSVLPEAFPAGLTTTSGVSAYAAKKIVDAVSSPWAMALSVALPPLGLGGAALTIRATRATFVATIGKKAATGAMVGW</sequence>
<dbReference type="Proteomes" id="UP000192251">
    <property type="component" value="Chromosome"/>
</dbReference>
<reference evidence="1 2" key="1">
    <citation type="submission" date="2017-04" db="EMBL/GenBank/DDBJ databases">
        <title>The complete genome sequence of Streptomyces albolongus YIM 101047, the producer of novel bafilomycins and novel odoriferous sesquiterpenoids.</title>
        <authorList>
            <person name="Yin M."/>
            <person name="Jiang Y."/>
        </authorList>
    </citation>
    <scope>NUCLEOTIDE SEQUENCE [LARGE SCALE GENOMIC DNA]</scope>
    <source>
        <strain evidence="1 2">YIM 101047</strain>
    </source>
</reference>
<accession>A0ABC8BT70</accession>
<organism evidence="1 2">
    <name type="scientific">Kitasatospora albolonga</name>
    <dbReference type="NCBI Taxonomy" id="68173"/>
    <lineage>
        <taxon>Bacteria</taxon>
        <taxon>Bacillati</taxon>
        <taxon>Actinomycetota</taxon>
        <taxon>Actinomycetes</taxon>
        <taxon>Kitasatosporales</taxon>
        <taxon>Streptomycetaceae</taxon>
        <taxon>Kitasatospora</taxon>
    </lineage>
</organism>
<keyword evidence="2" id="KW-1185">Reference proteome</keyword>
<proteinExistence type="predicted"/>
<dbReference type="KEGG" id="kab:B7C62_15775"/>
<evidence type="ECO:0000313" key="2">
    <source>
        <dbReference type="Proteomes" id="UP000192251"/>
    </source>
</evidence>
<dbReference type="AlphaFoldDB" id="A0ABC8BT70"/>
<gene>
    <name evidence="1" type="ORF">B7C62_15775</name>
</gene>
<dbReference type="EMBL" id="CP020563">
    <property type="protein sequence ID" value="ARF73554.1"/>
    <property type="molecule type" value="Genomic_DNA"/>
</dbReference>
<dbReference type="RefSeq" id="WP_084747341.1">
    <property type="nucleotide sequence ID" value="NZ_CP020563.1"/>
</dbReference>
<protein>
    <submittedName>
        <fullName evidence="1">Uncharacterized protein</fullName>
    </submittedName>
</protein>
<evidence type="ECO:0000313" key="1">
    <source>
        <dbReference type="EMBL" id="ARF73554.1"/>
    </source>
</evidence>
<name>A0ABC8BT70_9ACTN</name>